<evidence type="ECO:0000313" key="1">
    <source>
        <dbReference type="EMBL" id="OSX60378.1"/>
    </source>
</evidence>
<dbReference type="EMBL" id="KZ110600">
    <property type="protein sequence ID" value="OSX60378.1"/>
    <property type="molecule type" value="Genomic_DNA"/>
</dbReference>
<proteinExistence type="predicted"/>
<reference evidence="1 2" key="1">
    <citation type="submission" date="2017-04" db="EMBL/GenBank/DDBJ databases">
        <title>Genome Sequence of the Model Brown-Rot Fungus Postia placenta SB12.</title>
        <authorList>
            <consortium name="DOE Joint Genome Institute"/>
            <person name="Gaskell J."/>
            <person name="Kersten P."/>
            <person name="Larrondo L.F."/>
            <person name="Canessa P."/>
            <person name="Martinez D."/>
            <person name="Hibbett D."/>
            <person name="Schmoll M."/>
            <person name="Kubicek C.P."/>
            <person name="Martinez A.T."/>
            <person name="Yadav J."/>
            <person name="Master E."/>
            <person name="Magnuson J.K."/>
            <person name="James T."/>
            <person name="Yaver D."/>
            <person name="Berka R."/>
            <person name="Labutti K."/>
            <person name="Lipzen A."/>
            <person name="Aerts A."/>
            <person name="Barry K."/>
            <person name="Henrissat B."/>
            <person name="Blanchette R."/>
            <person name="Grigoriev I."/>
            <person name="Cullen D."/>
        </authorList>
    </citation>
    <scope>NUCLEOTIDE SEQUENCE [LARGE SCALE GENOMIC DNA]</scope>
    <source>
        <strain evidence="1 2">MAD-698-R-SB12</strain>
    </source>
</reference>
<dbReference type="STRING" id="670580.A0A1X6MVI9"/>
<name>A0A1X6MVI9_9APHY</name>
<gene>
    <name evidence="1" type="ORF">POSPLADRAFT_1058544</name>
</gene>
<accession>A0A1X6MVI9</accession>
<protein>
    <submittedName>
        <fullName evidence="1">Uncharacterized protein</fullName>
    </submittedName>
</protein>
<dbReference type="GeneID" id="36326001"/>
<evidence type="ECO:0000313" key="2">
    <source>
        <dbReference type="Proteomes" id="UP000194127"/>
    </source>
</evidence>
<dbReference type="AlphaFoldDB" id="A0A1X6MVI9"/>
<dbReference type="Proteomes" id="UP000194127">
    <property type="component" value="Unassembled WGS sequence"/>
</dbReference>
<sequence>MLHVYEGSFYHPKTTLPSAPTLLVLHELSALCSAGSSEPTLSSYISLITHALTALNALSSQSSTTIALAVFDSGLDQLRLPVLRPVSPPEGESHTPSSVRREPVAPFVHNFFQWTGVVEAAGSPETEIPSSQPEEASMEPNLTQMRMWLHCGEDSSMDIVWEWVVGTQSVGPHAGAKYFDWG</sequence>
<keyword evidence="2" id="KW-1185">Reference proteome</keyword>
<dbReference type="RefSeq" id="XP_024337172.1">
    <property type="nucleotide sequence ID" value="XM_024481051.1"/>
</dbReference>
<dbReference type="OrthoDB" id="3224367at2759"/>
<organism evidence="1 2">
    <name type="scientific">Postia placenta MAD-698-R-SB12</name>
    <dbReference type="NCBI Taxonomy" id="670580"/>
    <lineage>
        <taxon>Eukaryota</taxon>
        <taxon>Fungi</taxon>
        <taxon>Dikarya</taxon>
        <taxon>Basidiomycota</taxon>
        <taxon>Agaricomycotina</taxon>
        <taxon>Agaricomycetes</taxon>
        <taxon>Polyporales</taxon>
        <taxon>Adustoporiaceae</taxon>
        <taxon>Rhodonia</taxon>
    </lineage>
</organism>